<dbReference type="Pfam" id="PF00720">
    <property type="entry name" value="SSI"/>
    <property type="match status" value="1"/>
</dbReference>
<organism evidence="10 11">
    <name type="scientific">Streptomyces albiflavescens</name>
    <dbReference type="NCBI Taxonomy" id="1623582"/>
    <lineage>
        <taxon>Bacteria</taxon>
        <taxon>Bacillati</taxon>
        <taxon>Actinomycetota</taxon>
        <taxon>Actinomycetes</taxon>
        <taxon>Kitasatosporales</taxon>
        <taxon>Streptomycetaceae</taxon>
        <taxon>Streptomyces</taxon>
    </lineage>
</organism>
<evidence type="ECO:0000256" key="8">
    <source>
        <dbReference type="RuleBase" id="RU003471"/>
    </source>
</evidence>
<dbReference type="GO" id="GO:0004867">
    <property type="term" value="F:serine-type endopeptidase inhibitor activity"/>
    <property type="evidence" value="ECO:0007669"/>
    <property type="project" value="UniProtKB-KW"/>
</dbReference>
<dbReference type="PROSITE" id="PS00999">
    <property type="entry name" value="SSI"/>
    <property type="match status" value="1"/>
</dbReference>
<evidence type="ECO:0000259" key="9">
    <source>
        <dbReference type="Pfam" id="PF00720"/>
    </source>
</evidence>
<comment type="similarity">
    <text evidence="2 8">Belongs to the protease inhibitor I16 (SSI) family.</text>
</comment>
<protein>
    <recommendedName>
        <fullName evidence="9">Subtilisin inhibitor domain-containing protein</fullName>
    </recommendedName>
</protein>
<dbReference type="GO" id="GO:0005576">
    <property type="term" value="C:extracellular region"/>
    <property type="evidence" value="ECO:0007669"/>
    <property type="project" value="UniProtKB-SubCell"/>
</dbReference>
<proteinExistence type="inferred from homology"/>
<dbReference type="InterPro" id="IPR020054">
    <property type="entry name" value="Prot_inh_SSI_I16_CS"/>
</dbReference>
<evidence type="ECO:0000256" key="2">
    <source>
        <dbReference type="ARBA" id="ARBA00010472"/>
    </source>
</evidence>
<dbReference type="SUPFAM" id="SSF55399">
    <property type="entry name" value="Subtilisin inhibitor"/>
    <property type="match status" value="1"/>
</dbReference>
<sequence length="163" mass="16500">MTKSVPAKTVPAKTVPAKTVPAKAVPAKALRAVRVGVLAAAALLTVGAAPVQAAPQGSFPGNWLYLTVTPGDAVSSDTPGTLLLCDPPLGHPHAAQACEELRAAGGDISRIPPRADALCPLIYAPVTASAQGVWDGRPVAYTHTFANSCVMVAETGAVFEPAD</sequence>
<accession>A0A917Y6G6</accession>
<evidence type="ECO:0000313" key="11">
    <source>
        <dbReference type="Proteomes" id="UP000600365"/>
    </source>
</evidence>
<evidence type="ECO:0000313" key="10">
    <source>
        <dbReference type="EMBL" id="GGN73520.1"/>
    </source>
</evidence>
<dbReference type="InterPro" id="IPR023549">
    <property type="entry name" value="Subtilisin_inhibitor"/>
</dbReference>
<keyword evidence="6 8" id="KW-0722">Serine protease inhibitor</keyword>
<keyword evidence="5 8" id="KW-0646">Protease inhibitor</keyword>
<feature type="domain" description="Subtilisin inhibitor" evidence="9">
    <location>
        <begin position="63"/>
        <end position="147"/>
    </location>
</feature>
<keyword evidence="11" id="KW-1185">Reference proteome</keyword>
<dbReference type="InterPro" id="IPR000691">
    <property type="entry name" value="Prot_inh_I16_SSI"/>
</dbReference>
<evidence type="ECO:0000256" key="3">
    <source>
        <dbReference type="ARBA" id="ARBA00011738"/>
    </source>
</evidence>
<comment type="subcellular location">
    <subcellularLocation>
        <location evidence="1">Secreted</location>
    </subcellularLocation>
</comment>
<dbReference type="EMBL" id="BMMM01000009">
    <property type="protein sequence ID" value="GGN73520.1"/>
    <property type="molecule type" value="Genomic_DNA"/>
</dbReference>
<keyword evidence="4" id="KW-0964">Secreted</keyword>
<evidence type="ECO:0000256" key="4">
    <source>
        <dbReference type="ARBA" id="ARBA00022525"/>
    </source>
</evidence>
<comment type="subunit">
    <text evidence="3">Homodimer.</text>
</comment>
<evidence type="ECO:0000256" key="7">
    <source>
        <dbReference type="ARBA" id="ARBA00023157"/>
    </source>
</evidence>
<comment type="caution">
    <text evidence="10">The sequence shown here is derived from an EMBL/GenBank/DDBJ whole genome shotgun (WGS) entry which is preliminary data.</text>
</comment>
<dbReference type="Proteomes" id="UP000600365">
    <property type="component" value="Unassembled WGS sequence"/>
</dbReference>
<gene>
    <name evidence="10" type="ORF">GCM10011579_051660</name>
</gene>
<reference evidence="10 11" key="1">
    <citation type="journal article" date="2014" name="Int. J. Syst. Evol. Microbiol.">
        <title>Complete genome sequence of Corynebacterium casei LMG S-19264T (=DSM 44701T), isolated from a smear-ripened cheese.</title>
        <authorList>
            <consortium name="US DOE Joint Genome Institute (JGI-PGF)"/>
            <person name="Walter F."/>
            <person name="Albersmeier A."/>
            <person name="Kalinowski J."/>
            <person name="Ruckert C."/>
        </authorList>
    </citation>
    <scope>NUCLEOTIDE SEQUENCE [LARGE SCALE GENOMIC DNA]</scope>
    <source>
        <strain evidence="10 11">CGMCC 4.7111</strain>
    </source>
</reference>
<evidence type="ECO:0000256" key="1">
    <source>
        <dbReference type="ARBA" id="ARBA00004613"/>
    </source>
</evidence>
<dbReference type="AlphaFoldDB" id="A0A917Y6G6"/>
<evidence type="ECO:0000256" key="5">
    <source>
        <dbReference type="ARBA" id="ARBA00022690"/>
    </source>
</evidence>
<dbReference type="InterPro" id="IPR036819">
    <property type="entry name" value="Subtilisin_inhibitor-like_sf"/>
</dbReference>
<keyword evidence="7" id="KW-1015">Disulfide bond</keyword>
<name>A0A917Y6G6_9ACTN</name>
<dbReference type="Gene3D" id="3.30.350.10">
    <property type="entry name" value="Subtilisin inhibitor-like"/>
    <property type="match status" value="1"/>
</dbReference>
<dbReference type="RefSeq" id="WP_229703340.1">
    <property type="nucleotide sequence ID" value="NZ_BMMM01000009.1"/>
</dbReference>
<dbReference type="PRINTS" id="PR00294">
    <property type="entry name" value="SSBTLNINHBTR"/>
</dbReference>
<evidence type="ECO:0000256" key="6">
    <source>
        <dbReference type="ARBA" id="ARBA00022900"/>
    </source>
</evidence>